<dbReference type="InterPro" id="IPR001647">
    <property type="entry name" value="HTH_TetR"/>
</dbReference>
<dbReference type="PROSITE" id="PS50977">
    <property type="entry name" value="HTH_TETR_2"/>
    <property type="match status" value="1"/>
</dbReference>
<dbReference type="SUPFAM" id="SSF46689">
    <property type="entry name" value="Homeodomain-like"/>
    <property type="match status" value="1"/>
</dbReference>
<dbReference type="SUPFAM" id="SSF48498">
    <property type="entry name" value="Tetracyclin repressor-like, C-terminal domain"/>
    <property type="match status" value="1"/>
</dbReference>
<dbReference type="PANTHER" id="PTHR30055">
    <property type="entry name" value="HTH-TYPE TRANSCRIPTIONAL REGULATOR RUTR"/>
    <property type="match status" value="1"/>
</dbReference>
<keyword evidence="3" id="KW-0804">Transcription</keyword>
<dbReference type="InterPro" id="IPR036271">
    <property type="entry name" value="Tet_transcr_reg_TetR-rel_C_sf"/>
</dbReference>
<protein>
    <submittedName>
        <fullName evidence="7">TetR/AcrR family transcriptional regulator</fullName>
    </submittedName>
</protein>
<evidence type="ECO:0000256" key="4">
    <source>
        <dbReference type="PROSITE-ProRule" id="PRU00335"/>
    </source>
</evidence>
<sequence>MSEHESTGLRERLIEAGVDLVAEEGAQALSLREIARRAGVSHGAPRRYFPTHLELLSAIARRGFADLQARATAAVGSPEAAVGAGAHPRAQLATLAGVYLDFALTRRGMYELMFRHDLLESGRLGLRETSLPMFATLVDLVARARPGADAPVVAGALWANLHGIAQLWGWGSLQLTTGTGDFAPLLRAALDAHLGPEDPDAPMSSGDPGGRRSPQGPDARLGPADPNGRFGKEDA</sequence>
<reference evidence="8" key="1">
    <citation type="journal article" date="2019" name="Int. J. Syst. Evol. Microbiol.">
        <title>The Global Catalogue of Microorganisms (GCM) 10K type strain sequencing project: providing services to taxonomists for standard genome sequencing and annotation.</title>
        <authorList>
            <consortium name="The Broad Institute Genomics Platform"/>
            <consortium name="The Broad Institute Genome Sequencing Center for Infectious Disease"/>
            <person name="Wu L."/>
            <person name="Ma J."/>
        </authorList>
    </citation>
    <scope>NUCLEOTIDE SEQUENCE [LARGE SCALE GENOMIC DNA]</scope>
    <source>
        <strain evidence="8">JCM 18409</strain>
    </source>
</reference>
<evidence type="ECO:0000256" key="2">
    <source>
        <dbReference type="ARBA" id="ARBA00023125"/>
    </source>
</evidence>
<dbReference type="PANTHER" id="PTHR30055:SF234">
    <property type="entry name" value="HTH-TYPE TRANSCRIPTIONAL REGULATOR BETI"/>
    <property type="match status" value="1"/>
</dbReference>
<name>A0ABP9IXE2_9ACTN</name>
<evidence type="ECO:0000256" key="3">
    <source>
        <dbReference type="ARBA" id="ARBA00023163"/>
    </source>
</evidence>
<dbReference type="Gene3D" id="1.10.357.10">
    <property type="entry name" value="Tetracycline Repressor, domain 2"/>
    <property type="match status" value="1"/>
</dbReference>
<feature type="domain" description="HTH tetR-type" evidence="6">
    <location>
        <begin position="7"/>
        <end position="67"/>
    </location>
</feature>
<dbReference type="EMBL" id="BAABKB010000010">
    <property type="protein sequence ID" value="GAA5011944.1"/>
    <property type="molecule type" value="Genomic_DNA"/>
</dbReference>
<organism evidence="7 8">
    <name type="scientific">Streptomyces siamensis</name>
    <dbReference type="NCBI Taxonomy" id="1274986"/>
    <lineage>
        <taxon>Bacteria</taxon>
        <taxon>Bacillati</taxon>
        <taxon>Actinomycetota</taxon>
        <taxon>Actinomycetes</taxon>
        <taxon>Kitasatosporales</taxon>
        <taxon>Streptomycetaceae</taxon>
        <taxon>Streptomyces</taxon>
    </lineage>
</organism>
<dbReference type="Pfam" id="PF13305">
    <property type="entry name" value="TetR_C_33"/>
    <property type="match status" value="1"/>
</dbReference>
<gene>
    <name evidence="7" type="ORF">GCM10023335_33540</name>
</gene>
<feature type="DNA-binding region" description="H-T-H motif" evidence="4">
    <location>
        <begin position="30"/>
        <end position="49"/>
    </location>
</feature>
<accession>A0ABP9IXE2</accession>
<dbReference type="InterPro" id="IPR025996">
    <property type="entry name" value="MT1864/Rv1816-like_C"/>
</dbReference>
<evidence type="ECO:0000256" key="1">
    <source>
        <dbReference type="ARBA" id="ARBA00023015"/>
    </source>
</evidence>
<evidence type="ECO:0000256" key="5">
    <source>
        <dbReference type="SAM" id="MobiDB-lite"/>
    </source>
</evidence>
<evidence type="ECO:0000313" key="8">
    <source>
        <dbReference type="Proteomes" id="UP001501759"/>
    </source>
</evidence>
<proteinExistence type="predicted"/>
<keyword evidence="8" id="KW-1185">Reference proteome</keyword>
<keyword evidence="2 4" id="KW-0238">DNA-binding</keyword>
<feature type="region of interest" description="Disordered" evidence="5">
    <location>
        <begin position="193"/>
        <end position="235"/>
    </location>
</feature>
<dbReference type="Proteomes" id="UP001501759">
    <property type="component" value="Unassembled WGS sequence"/>
</dbReference>
<comment type="caution">
    <text evidence="7">The sequence shown here is derived from an EMBL/GenBank/DDBJ whole genome shotgun (WGS) entry which is preliminary data.</text>
</comment>
<keyword evidence="1" id="KW-0805">Transcription regulation</keyword>
<dbReference type="InterPro" id="IPR050109">
    <property type="entry name" value="HTH-type_TetR-like_transc_reg"/>
</dbReference>
<evidence type="ECO:0000313" key="7">
    <source>
        <dbReference type="EMBL" id="GAA5011944.1"/>
    </source>
</evidence>
<dbReference type="Pfam" id="PF00440">
    <property type="entry name" value="TetR_N"/>
    <property type="match status" value="1"/>
</dbReference>
<dbReference type="InterPro" id="IPR009057">
    <property type="entry name" value="Homeodomain-like_sf"/>
</dbReference>
<evidence type="ECO:0000259" key="6">
    <source>
        <dbReference type="PROSITE" id="PS50977"/>
    </source>
</evidence>